<proteinExistence type="predicted"/>
<protein>
    <submittedName>
        <fullName evidence="1">Uncharacterized protein</fullName>
    </submittedName>
</protein>
<evidence type="ECO:0000313" key="2">
    <source>
        <dbReference type="Proteomes" id="UP000821845"/>
    </source>
</evidence>
<comment type="caution">
    <text evidence="1">The sequence shown here is derived from an EMBL/GenBank/DDBJ whole genome shotgun (WGS) entry which is preliminary data.</text>
</comment>
<evidence type="ECO:0000313" key="1">
    <source>
        <dbReference type="EMBL" id="KAH6931542.1"/>
    </source>
</evidence>
<organism evidence="1 2">
    <name type="scientific">Hyalomma asiaticum</name>
    <name type="common">Tick</name>
    <dbReference type="NCBI Taxonomy" id="266040"/>
    <lineage>
        <taxon>Eukaryota</taxon>
        <taxon>Metazoa</taxon>
        <taxon>Ecdysozoa</taxon>
        <taxon>Arthropoda</taxon>
        <taxon>Chelicerata</taxon>
        <taxon>Arachnida</taxon>
        <taxon>Acari</taxon>
        <taxon>Parasitiformes</taxon>
        <taxon>Ixodida</taxon>
        <taxon>Ixodoidea</taxon>
        <taxon>Ixodidae</taxon>
        <taxon>Hyalomminae</taxon>
        <taxon>Hyalomma</taxon>
    </lineage>
</organism>
<dbReference type="Proteomes" id="UP000821845">
    <property type="component" value="Chromosome 5"/>
</dbReference>
<keyword evidence="2" id="KW-1185">Reference proteome</keyword>
<gene>
    <name evidence="1" type="ORF">HPB50_025169</name>
</gene>
<reference evidence="1" key="1">
    <citation type="submission" date="2020-05" db="EMBL/GenBank/DDBJ databases">
        <title>Large-scale comparative analyses of tick genomes elucidate their genetic diversity and vector capacities.</title>
        <authorList>
            <person name="Jia N."/>
            <person name="Wang J."/>
            <person name="Shi W."/>
            <person name="Du L."/>
            <person name="Sun Y."/>
            <person name="Zhan W."/>
            <person name="Jiang J."/>
            <person name="Wang Q."/>
            <person name="Zhang B."/>
            <person name="Ji P."/>
            <person name="Sakyi L.B."/>
            <person name="Cui X."/>
            <person name="Yuan T."/>
            <person name="Jiang B."/>
            <person name="Yang W."/>
            <person name="Lam T.T.-Y."/>
            <person name="Chang Q."/>
            <person name="Ding S."/>
            <person name="Wang X."/>
            <person name="Zhu J."/>
            <person name="Ruan X."/>
            <person name="Zhao L."/>
            <person name="Wei J."/>
            <person name="Que T."/>
            <person name="Du C."/>
            <person name="Cheng J."/>
            <person name="Dai P."/>
            <person name="Han X."/>
            <person name="Huang E."/>
            <person name="Gao Y."/>
            <person name="Liu J."/>
            <person name="Shao H."/>
            <person name="Ye R."/>
            <person name="Li L."/>
            <person name="Wei W."/>
            <person name="Wang X."/>
            <person name="Wang C."/>
            <person name="Yang T."/>
            <person name="Huo Q."/>
            <person name="Li W."/>
            <person name="Guo W."/>
            <person name="Chen H."/>
            <person name="Zhou L."/>
            <person name="Ni X."/>
            <person name="Tian J."/>
            <person name="Zhou Y."/>
            <person name="Sheng Y."/>
            <person name="Liu T."/>
            <person name="Pan Y."/>
            <person name="Xia L."/>
            <person name="Li J."/>
            <person name="Zhao F."/>
            <person name="Cao W."/>
        </authorList>
    </citation>
    <scope>NUCLEOTIDE SEQUENCE</scope>
    <source>
        <strain evidence="1">Hyas-2018</strain>
    </source>
</reference>
<name>A0ACB7SBT0_HYAAI</name>
<accession>A0ACB7SBT0</accession>
<sequence>MAARGTLEAPGSWRRELLLRLQQHPNLDRREIASESPKRGLNRRGDLTAAAQLSPAVCACTPTPFDDRLLSAASRTAARFNGSLRLLRLVFAFSTVSFFGASSRNAVRLLNIFFYRWLELPRYRP</sequence>
<dbReference type="EMBL" id="CM023485">
    <property type="protein sequence ID" value="KAH6931542.1"/>
    <property type="molecule type" value="Genomic_DNA"/>
</dbReference>